<reference evidence="2 3" key="1">
    <citation type="submission" date="2024-10" db="EMBL/GenBank/DDBJ databases">
        <title>Updated reference genomes for cyclostephanoid diatoms.</title>
        <authorList>
            <person name="Roberts W.R."/>
            <person name="Alverson A.J."/>
        </authorList>
    </citation>
    <scope>NUCLEOTIDE SEQUENCE [LARGE SCALE GENOMIC DNA]</scope>
    <source>
        <strain evidence="2 3">AJA228-03</strain>
    </source>
</reference>
<keyword evidence="3" id="KW-1185">Reference proteome</keyword>
<feature type="non-terminal residue" evidence="2">
    <location>
        <position position="654"/>
    </location>
</feature>
<protein>
    <submittedName>
        <fullName evidence="2">Uncharacterized protein</fullName>
    </submittedName>
</protein>
<accession>A0ABD3R539</accession>
<feature type="region of interest" description="Disordered" evidence="1">
    <location>
        <begin position="210"/>
        <end position="233"/>
    </location>
</feature>
<gene>
    <name evidence="2" type="ORF">ACHAXA_009881</name>
</gene>
<evidence type="ECO:0000313" key="3">
    <source>
        <dbReference type="Proteomes" id="UP001530377"/>
    </source>
</evidence>
<sequence>MRSSTLSVTVASTTTTLAIVACVVAGIGIGPPVVVNALLPQCRVIHRRSSTTANEDGTFAPSHHAMARVVVTTRIDYKNAADDDDYVYRDDGGDDRNYYHHLESEIHGGTYRGSDVDGDGDRADDDDGLSLLAKLKDQNDQFVEYRRAAMMDAMRDATRRTSPMDAIYRRMEEGRLDREGRERTRLERACADLIGGVMMPLGGGGIVGGRDDDESPSAMAHREHDGDGRDDARAGGGIPVLDVLSRPPVYESPPLLVGGTLMIMYSDLTPSQRRALEIASAIHREDCSSSSSSSSLEEGGMGGALDASCPEGRSAAAPIIAIIDGYTARRHNERGGRYATLASIEMIEGGGGGCGDDIDRHRGGGGGPWAIRLVGVGRALLRDYFLSSDGRRQTEEEGALAIILSRIREFDNGGTDDEEDDLEDLGQDDYDDDDSLQVIMADFDVLLDDHTVPSSDVSGGGSSSAVHAIAELYRAANRVYRLHEERKRLVAGLRAGAARLRSSKERLAYLTEFEDCDGLGLVGRSSLVDVVNDPGWTTPSAANAAPWGGIIDDIPIRTELEAMENFGLGSYGILSTIPDLTRELVSQLEPYYSPVHREREEYEAEVASMVVLKTLEEYATPDELASGLLAPSATRRLELGFEVMMRHKEKLHEL</sequence>
<dbReference type="EMBL" id="JALLPB020000577">
    <property type="protein sequence ID" value="KAL3807853.1"/>
    <property type="molecule type" value="Genomic_DNA"/>
</dbReference>
<evidence type="ECO:0000313" key="2">
    <source>
        <dbReference type="EMBL" id="KAL3807853.1"/>
    </source>
</evidence>
<dbReference type="PROSITE" id="PS51257">
    <property type="entry name" value="PROKAR_LIPOPROTEIN"/>
    <property type="match status" value="1"/>
</dbReference>
<feature type="compositionally biased region" description="Basic and acidic residues" evidence="1">
    <location>
        <begin position="220"/>
        <end position="233"/>
    </location>
</feature>
<organism evidence="2 3">
    <name type="scientific">Cyclostephanos tholiformis</name>
    <dbReference type="NCBI Taxonomy" id="382380"/>
    <lineage>
        <taxon>Eukaryota</taxon>
        <taxon>Sar</taxon>
        <taxon>Stramenopiles</taxon>
        <taxon>Ochrophyta</taxon>
        <taxon>Bacillariophyta</taxon>
        <taxon>Coscinodiscophyceae</taxon>
        <taxon>Thalassiosirophycidae</taxon>
        <taxon>Stephanodiscales</taxon>
        <taxon>Stephanodiscaceae</taxon>
        <taxon>Cyclostephanos</taxon>
    </lineage>
</organism>
<comment type="caution">
    <text evidence="2">The sequence shown here is derived from an EMBL/GenBank/DDBJ whole genome shotgun (WGS) entry which is preliminary data.</text>
</comment>
<feature type="region of interest" description="Disordered" evidence="1">
    <location>
        <begin position="287"/>
        <end position="307"/>
    </location>
</feature>
<evidence type="ECO:0000256" key="1">
    <source>
        <dbReference type="SAM" id="MobiDB-lite"/>
    </source>
</evidence>
<name>A0ABD3R539_9STRA</name>
<dbReference type="Proteomes" id="UP001530377">
    <property type="component" value="Unassembled WGS sequence"/>
</dbReference>
<proteinExistence type="predicted"/>
<dbReference type="AlphaFoldDB" id="A0ABD3R539"/>